<keyword evidence="5" id="KW-1185">Reference proteome</keyword>
<feature type="domain" description="VWFA" evidence="3">
    <location>
        <begin position="47"/>
        <end position="190"/>
    </location>
</feature>
<keyword evidence="2" id="KW-0732">Signal</keyword>
<dbReference type="RefSeq" id="WP_089291019.1">
    <property type="nucleotide sequence ID" value="NZ_BOMU01000012.1"/>
</dbReference>
<dbReference type="AlphaFoldDB" id="A0A238UX59"/>
<dbReference type="InterPro" id="IPR002035">
    <property type="entry name" value="VWF_A"/>
</dbReference>
<name>A0A238UX59_9ACTN</name>
<dbReference type="SUPFAM" id="SSF53300">
    <property type="entry name" value="vWA-like"/>
    <property type="match status" value="1"/>
</dbReference>
<keyword evidence="1" id="KW-0812">Transmembrane</keyword>
<keyword evidence="1" id="KW-0472">Membrane</keyword>
<dbReference type="CDD" id="cd00198">
    <property type="entry name" value="vWFA"/>
    <property type="match status" value="1"/>
</dbReference>
<dbReference type="InterPro" id="IPR036465">
    <property type="entry name" value="vWFA_dom_sf"/>
</dbReference>
<dbReference type="PROSITE" id="PS50234">
    <property type="entry name" value="VWFA"/>
    <property type="match status" value="1"/>
</dbReference>
<protein>
    <submittedName>
        <fullName evidence="4">von Willebrand factor type A domain-containing protein</fullName>
    </submittedName>
</protein>
<organism evidence="4 5">
    <name type="scientific">Actinoplanes regularis</name>
    <dbReference type="NCBI Taxonomy" id="52697"/>
    <lineage>
        <taxon>Bacteria</taxon>
        <taxon>Bacillati</taxon>
        <taxon>Actinomycetota</taxon>
        <taxon>Actinomycetes</taxon>
        <taxon>Micromonosporales</taxon>
        <taxon>Micromonosporaceae</taxon>
        <taxon>Actinoplanes</taxon>
    </lineage>
</organism>
<feature type="transmembrane region" description="Helical" evidence="1">
    <location>
        <begin position="399"/>
        <end position="417"/>
    </location>
</feature>
<evidence type="ECO:0000256" key="2">
    <source>
        <dbReference type="SAM" id="SignalP"/>
    </source>
</evidence>
<keyword evidence="1" id="KW-1133">Transmembrane helix</keyword>
<feature type="signal peptide" evidence="2">
    <location>
        <begin position="1"/>
        <end position="28"/>
    </location>
</feature>
<sequence>MTTLLSRLAVPVAVTAALAVAIPVPASADEGRGAMYAALGVDDVGADYLFLIDASTSMRPSFSNLKKELTTFSGSLASGDRLAFVPFGAQPDPQPWLPAKSSESSAAIAGLDTPDQKDTDFLTALNWAVDHLARDTSAAGRVATVVLLTDGDPSAPGLAECALPPASTWAPVRSRVRELEGTRPVHAYAVPLELKAKQCHGPTPLSVLQQAFPSGEQINPGASTTVYLDQAKESARAEKARQLLSSKGELDKTVTITWPDGVHSLDPTQAGVRLPVRLAVSGSGPAKVADLTGTLSVKVTDDDGTRAVEVPVTADPATVTIPAGGQAATVVLTANLPQPGGRTILREDVTLAGTVSLNGRISAPWLDLAGGDLASKLTSTITPAQAEVAGTGSRGVPNAYWLVLLVLAVVAAVWPLVRYHRARPLMSGDLDIKLRDGQTTTVTLHNRRTVRKAVGDGTLHLRGVREDGTAKMAVTWTPAIGSAAVKTLSAGKRVILGSVDVRHRPRGA</sequence>
<evidence type="ECO:0000313" key="4">
    <source>
        <dbReference type="EMBL" id="SNR25819.1"/>
    </source>
</evidence>
<evidence type="ECO:0000313" key="5">
    <source>
        <dbReference type="Proteomes" id="UP000198415"/>
    </source>
</evidence>
<dbReference type="Pfam" id="PF00092">
    <property type="entry name" value="VWA"/>
    <property type="match status" value="1"/>
</dbReference>
<dbReference type="Proteomes" id="UP000198415">
    <property type="component" value="Unassembled WGS sequence"/>
</dbReference>
<reference evidence="4 5" key="1">
    <citation type="submission" date="2017-06" db="EMBL/GenBank/DDBJ databases">
        <authorList>
            <person name="Kim H.J."/>
            <person name="Triplett B.A."/>
        </authorList>
    </citation>
    <scope>NUCLEOTIDE SEQUENCE [LARGE SCALE GENOMIC DNA]</scope>
    <source>
        <strain evidence="4 5">DSM 43151</strain>
    </source>
</reference>
<dbReference type="EMBL" id="FZNR01000001">
    <property type="protein sequence ID" value="SNR25819.1"/>
    <property type="molecule type" value="Genomic_DNA"/>
</dbReference>
<evidence type="ECO:0000256" key="1">
    <source>
        <dbReference type="SAM" id="Phobius"/>
    </source>
</evidence>
<dbReference type="Gene3D" id="3.40.50.410">
    <property type="entry name" value="von Willebrand factor, type A domain"/>
    <property type="match status" value="1"/>
</dbReference>
<accession>A0A238UX59</accession>
<feature type="chain" id="PRO_5013122308" evidence="2">
    <location>
        <begin position="29"/>
        <end position="508"/>
    </location>
</feature>
<dbReference type="OrthoDB" id="3336142at2"/>
<gene>
    <name evidence="4" type="ORF">SAMN06264365_101191</name>
</gene>
<proteinExistence type="predicted"/>
<evidence type="ECO:0000259" key="3">
    <source>
        <dbReference type="PROSITE" id="PS50234"/>
    </source>
</evidence>